<dbReference type="InParanoid" id="G8Y1Y7"/>
<feature type="compositionally biased region" description="Acidic residues" evidence="1">
    <location>
        <begin position="668"/>
        <end position="704"/>
    </location>
</feature>
<evidence type="ECO:0000313" key="4">
    <source>
        <dbReference type="Proteomes" id="UP000005222"/>
    </source>
</evidence>
<dbReference type="Proteomes" id="UP000005222">
    <property type="component" value="Chromosome N"/>
</dbReference>
<reference evidence="3 4" key="1">
    <citation type="journal article" date="2012" name="G3 (Bethesda)">
        <title>Pichia sorbitophila, an interspecies yeast hybrid reveals early steps of genome resolution following polyploidization.</title>
        <authorList>
            <person name="Leh Louis V."/>
            <person name="Despons L."/>
            <person name="Friedrich A."/>
            <person name="Martin T."/>
            <person name="Durrens P."/>
            <person name="Casaregola S."/>
            <person name="Neuveglise C."/>
            <person name="Fairhead C."/>
            <person name="Marck C."/>
            <person name="Cruz J.A."/>
            <person name="Straub M.L."/>
            <person name="Kugler V."/>
            <person name="Sacerdot C."/>
            <person name="Uzunov Z."/>
            <person name="Thierry A."/>
            <person name="Weiss S."/>
            <person name="Bleykasten C."/>
            <person name="De Montigny J."/>
            <person name="Jacques N."/>
            <person name="Jung P."/>
            <person name="Lemaire M."/>
            <person name="Mallet S."/>
            <person name="Morel G."/>
            <person name="Richard G.F."/>
            <person name="Sarkar A."/>
            <person name="Savel G."/>
            <person name="Schacherer J."/>
            <person name="Seret M.L."/>
            <person name="Talla E."/>
            <person name="Samson G."/>
            <person name="Jubin C."/>
            <person name="Poulain J."/>
            <person name="Vacherie B."/>
            <person name="Barbe V."/>
            <person name="Pelletier E."/>
            <person name="Sherman D.J."/>
            <person name="Westhof E."/>
            <person name="Weissenbach J."/>
            <person name="Baret P.V."/>
            <person name="Wincker P."/>
            <person name="Gaillardin C."/>
            <person name="Dujon B."/>
            <person name="Souciet J.L."/>
        </authorList>
    </citation>
    <scope>NUCLEOTIDE SEQUENCE [LARGE SCALE GENOMIC DNA]</scope>
    <source>
        <strain evidence="4">ATCC MYA-4447 / BCRC 22081 / CBS 7064 / NBRC 10061 / NRRL Y-12695</strain>
    </source>
</reference>
<dbReference type="OrthoDB" id="3260408at2759"/>
<evidence type="ECO:0000313" key="3">
    <source>
        <dbReference type="EMBL" id="CCE86840.1"/>
    </source>
</evidence>
<feature type="compositionally biased region" description="Low complexity" evidence="1">
    <location>
        <begin position="280"/>
        <end position="291"/>
    </location>
</feature>
<accession>G8Y1Y7</accession>
<keyword evidence="2" id="KW-0732">Signal</keyword>
<gene>
    <name evidence="3" type="primary">Piso0_005354</name>
    <name evidence="3" type="ORF">GNLVRS01_PISO0N13301g</name>
</gene>
<feature type="region of interest" description="Disordered" evidence="1">
    <location>
        <begin position="623"/>
        <end position="704"/>
    </location>
</feature>
<keyword evidence="4" id="KW-1185">Reference proteome</keyword>
<name>G8Y1Y7_PICSO</name>
<dbReference type="STRING" id="559304.G8Y1Y7"/>
<dbReference type="eggNOG" id="ENOG502QT2T">
    <property type="taxonomic scope" value="Eukaryota"/>
</dbReference>
<feature type="region of interest" description="Disordered" evidence="1">
    <location>
        <begin position="260"/>
        <end position="330"/>
    </location>
</feature>
<feature type="signal peptide" evidence="2">
    <location>
        <begin position="1"/>
        <end position="23"/>
    </location>
</feature>
<evidence type="ECO:0000256" key="1">
    <source>
        <dbReference type="SAM" id="MobiDB-lite"/>
    </source>
</evidence>
<proteinExistence type="predicted"/>
<feature type="compositionally biased region" description="Polar residues" evidence="1">
    <location>
        <begin position="260"/>
        <end position="273"/>
    </location>
</feature>
<evidence type="ECO:0000256" key="2">
    <source>
        <dbReference type="SAM" id="SignalP"/>
    </source>
</evidence>
<feature type="chain" id="PRO_5003518961" evidence="2">
    <location>
        <begin position="24"/>
        <end position="704"/>
    </location>
</feature>
<feature type="compositionally biased region" description="Acidic residues" evidence="1">
    <location>
        <begin position="631"/>
        <end position="641"/>
    </location>
</feature>
<protein>
    <submittedName>
        <fullName evidence="3">Piso0_005354 protein</fullName>
    </submittedName>
</protein>
<sequence length="704" mass="80298">MFRWRSIVFISALVLSVLVVLNSESPGAQHVRVVAREGYFTAVEKLEPAYEKIAPVFDSIDEKVGVREAYNEYVSPHLSVIAANINSVREKAAESEQLQTVQKHLTWVYKRLVKSWKLSVYPWIEVNAIKILQRLELVSLQLQWRVRQLVELKEVSDFVDSIKGFFSSRSQAVKSSQVGKKVKHFYRSYGIEFVVEQMKKFFYNLLNSKTAHDKINFLKSEFSNLGFFKPEQTDKENSHQIPSIVKNILEEVTSIYSSISTGAVPQSSSTTVSEDGAAQTETTSTLPTTDTVKPSQSTKSPEEAASDEEDGEHEQMEQYDPYSDEEGYSEPETVQYTSTITVVQEDSMETQAGLAKNSQLEELINYWDRKINRTLEASLASLTNDMSVVINNIIENAKEDVTKNLTYLQKVNYDNYKELNSMIHEIEKDTSLTIETGVIVNSTNSDRDYFDRQAMRDKIQESIETCEEALSTVDKYLGERHEEVSSIYFAKLQENFDIFESFAELSIQEFSSRLHSLLNALESEKEIDETTGWYAWKKFHHIKSGLYEARDRLFEQAYDFHKNEDPSSIPESLVPWKAYVSNIKYHLIYLERDNDNYLKIVRAQANVAYQAREKAVRDVIEAQSAPKNAEAEADADNDTVDAADAHPASEASEPAQSDYSRQSRYEPLSDDSDDNAEKENDDSAENDDSERESEQNSDDDSSHA</sequence>
<organism evidence="3 4">
    <name type="scientific">Pichia sorbitophila (strain ATCC MYA-4447 / BCRC 22081 / CBS 7064 / NBRC 10061 / NRRL Y-12695)</name>
    <name type="common">Hybrid yeast</name>
    <dbReference type="NCBI Taxonomy" id="559304"/>
    <lineage>
        <taxon>Eukaryota</taxon>
        <taxon>Fungi</taxon>
        <taxon>Dikarya</taxon>
        <taxon>Ascomycota</taxon>
        <taxon>Saccharomycotina</taxon>
        <taxon>Pichiomycetes</taxon>
        <taxon>Debaryomycetaceae</taxon>
        <taxon>Millerozyma</taxon>
    </lineage>
</organism>
<dbReference type="HOGENOM" id="CLU_386407_0_0_1"/>
<dbReference type="AlphaFoldDB" id="G8Y1Y7"/>
<dbReference type="EMBL" id="FO082046">
    <property type="protein sequence ID" value="CCE86840.1"/>
    <property type="molecule type" value="Genomic_DNA"/>
</dbReference>